<feature type="domain" description="TadE-like" evidence="1">
    <location>
        <begin position="2"/>
        <end position="31"/>
    </location>
</feature>
<evidence type="ECO:0000259" key="1">
    <source>
        <dbReference type="Pfam" id="PF07811"/>
    </source>
</evidence>
<dbReference type="Proteomes" id="UP000726105">
    <property type="component" value="Unassembled WGS sequence"/>
</dbReference>
<comment type="caution">
    <text evidence="2">The sequence shown here is derived from an EMBL/GenBank/DDBJ whole genome shotgun (WGS) entry which is preliminary data.</text>
</comment>
<evidence type="ECO:0000313" key="2">
    <source>
        <dbReference type="EMBL" id="MBK7274557.1"/>
    </source>
</evidence>
<evidence type="ECO:0000313" key="3">
    <source>
        <dbReference type="Proteomes" id="UP000726105"/>
    </source>
</evidence>
<organism evidence="2 3">
    <name type="scientific">Candidatus Phosphoribacter hodrii</name>
    <dbReference type="NCBI Taxonomy" id="2953743"/>
    <lineage>
        <taxon>Bacteria</taxon>
        <taxon>Bacillati</taxon>
        <taxon>Actinomycetota</taxon>
        <taxon>Actinomycetes</taxon>
        <taxon>Micrococcales</taxon>
        <taxon>Dermatophilaceae</taxon>
        <taxon>Candidatus Phosphoribacter</taxon>
    </lineage>
</organism>
<dbReference type="InterPro" id="IPR012495">
    <property type="entry name" value="TadE-like_dom"/>
</dbReference>
<name>A0A935MIV9_9MICO</name>
<dbReference type="AlphaFoldDB" id="A0A935MIV9"/>
<protein>
    <submittedName>
        <fullName evidence="2">Pilus assembly protein</fullName>
    </submittedName>
</protein>
<accession>A0A935MIV9</accession>
<gene>
    <name evidence="2" type="ORF">IPI13_15860</name>
</gene>
<proteinExistence type="predicted"/>
<sequence length="115" mass="11729">MLLLVLGGIIDFGRAFTTQMAVTQAAREGARMVALNYSAGDVNGRVSAAAGTFAVTTTIVAGCPARGTTITTQASSVRVDNSFSFLILDSVMNLFGGGLAPTLTLSSTGSMRCMG</sequence>
<dbReference type="Pfam" id="PF07811">
    <property type="entry name" value="TadE"/>
    <property type="match status" value="1"/>
</dbReference>
<reference evidence="2 3" key="1">
    <citation type="submission" date="2020-10" db="EMBL/GenBank/DDBJ databases">
        <title>Connecting structure to function with the recovery of over 1000 high-quality activated sludge metagenome-assembled genomes encoding full-length rRNA genes using long-read sequencing.</title>
        <authorList>
            <person name="Singleton C.M."/>
            <person name="Petriglieri F."/>
            <person name="Kristensen J.M."/>
            <person name="Kirkegaard R.H."/>
            <person name="Michaelsen T.Y."/>
            <person name="Andersen M.H."/>
            <person name="Karst S.M."/>
            <person name="Dueholm M.S."/>
            <person name="Nielsen P.H."/>
            <person name="Albertsen M."/>
        </authorList>
    </citation>
    <scope>NUCLEOTIDE SEQUENCE [LARGE SCALE GENOMIC DNA]</scope>
    <source>
        <strain evidence="2">Ega_18-Q3-R5-49_MAXAC.001</strain>
    </source>
</reference>
<dbReference type="EMBL" id="JADJIB010000009">
    <property type="protein sequence ID" value="MBK7274557.1"/>
    <property type="molecule type" value="Genomic_DNA"/>
</dbReference>